<dbReference type="AlphaFoldDB" id="A0A9Q9F404"/>
<dbReference type="Proteomes" id="UP001059349">
    <property type="component" value="Chromosome"/>
</dbReference>
<evidence type="ECO:0000313" key="2">
    <source>
        <dbReference type="Proteomes" id="UP001059349"/>
    </source>
</evidence>
<protein>
    <submittedName>
        <fullName evidence="1">Uncharacterized protein</fullName>
    </submittedName>
</protein>
<organism evidence="1 2">
    <name type="scientific">Metamycoplasma hyosynoviae</name>
    <dbReference type="NCBI Taxonomy" id="29559"/>
    <lineage>
        <taxon>Bacteria</taxon>
        <taxon>Bacillati</taxon>
        <taxon>Mycoplasmatota</taxon>
        <taxon>Mycoplasmoidales</taxon>
        <taxon>Metamycoplasmataceae</taxon>
        <taxon>Metamycoplasma</taxon>
    </lineage>
</organism>
<accession>A0A9Q9F404</accession>
<dbReference type="NCBIfam" id="NF045891">
    <property type="entry name" value="ICE_Mbov_0400"/>
    <property type="match status" value="1"/>
</dbReference>
<evidence type="ECO:0000313" key="1">
    <source>
        <dbReference type="EMBL" id="UTO25603.1"/>
    </source>
</evidence>
<dbReference type="EMBL" id="CP101127">
    <property type="protein sequence ID" value="UTO25603.1"/>
    <property type="molecule type" value="Genomic_DNA"/>
</dbReference>
<reference evidence="1" key="1">
    <citation type="submission" date="2022-07" db="EMBL/GenBank/DDBJ databases">
        <title>Complete genome of Mycoplasma hyosynoviae B1.</title>
        <authorList>
            <person name="Spergser J."/>
        </authorList>
    </citation>
    <scope>NUCLEOTIDE SEQUENCE</scope>
    <source>
        <strain evidence="1">B1</strain>
    </source>
</reference>
<dbReference type="RefSeq" id="WP_254735157.1">
    <property type="nucleotide sequence ID" value="NZ_CP101127.1"/>
</dbReference>
<name>A0A9Q9F404_9BACT</name>
<dbReference type="GeneID" id="75105213"/>
<sequence length="263" mass="30897">MSLDLWKPLKINNPLLQNIFNQPIDGKVLPNGNIQAHPLIIFESKKDKTYYCIRLQTATSSTIRNNVLIDNSSYQKDYYWKFHKEVAITKDIFIIDKELLESNINQTIYRNTSKLDENDKKLILNDLEKRINSIPPDLNISKISNNLENNLILYTNNDLIQNQINSTISINNKLIDQEVKDYYSKHFDKNDFLNNVNSSNIEHTQEALKDIKLCIDKELNIFNEYFFQYELDKDSGNYFIVNQEENTNSNDDIEEEKTKGCLR</sequence>
<proteinExistence type="predicted"/>
<gene>
    <name evidence="1" type="ORF">NMG93_01830</name>
</gene>